<proteinExistence type="predicted"/>
<keyword evidence="4" id="KW-1185">Reference proteome</keyword>
<dbReference type="PANTHER" id="PTHR14969">
    <property type="entry name" value="SPHINGOSINE-1-PHOSPHATE PHOSPHOHYDROLASE"/>
    <property type="match status" value="1"/>
</dbReference>
<protein>
    <recommendedName>
        <fullName evidence="2">Phosphatidic acid phosphatase type 2/haloperoxidase domain-containing protein</fullName>
    </recommendedName>
</protein>
<feature type="transmembrane region" description="Helical" evidence="1">
    <location>
        <begin position="129"/>
        <end position="154"/>
    </location>
</feature>
<evidence type="ECO:0000259" key="2">
    <source>
        <dbReference type="SMART" id="SM00014"/>
    </source>
</evidence>
<dbReference type="InterPro" id="IPR000326">
    <property type="entry name" value="PAP2/HPO"/>
</dbReference>
<gene>
    <name evidence="3" type="ORF">G9C98_006629</name>
</gene>
<dbReference type="CDD" id="cd03391">
    <property type="entry name" value="PAP2_containing_2_like"/>
    <property type="match status" value="1"/>
</dbReference>
<reference evidence="3" key="2">
    <citation type="submission" date="2021-04" db="EMBL/GenBank/DDBJ databases">
        <title>Genome-wide patterns of bracovirus chromosomal integration into multiple host tissues during parasitism.</title>
        <authorList>
            <person name="Chebbi M.A.C."/>
        </authorList>
    </citation>
    <scope>NUCLEOTIDE SEQUENCE</scope>
    <source>
        <tissue evidence="3">Whole body</tissue>
    </source>
</reference>
<feature type="transmembrane region" description="Helical" evidence="1">
    <location>
        <begin position="48"/>
        <end position="68"/>
    </location>
</feature>
<evidence type="ECO:0000313" key="3">
    <source>
        <dbReference type="EMBL" id="KAG8038302.1"/>
    </source>
</evidence>
<dbReference type="SMART" id="SM00014">
    <property type="entry name" value="acidPPc"/>
    <property type="match status" value="1"/>
</dbReference>
<dbReference type="Pfam" id="PF01569">
    <property type="entry name" value="PAP2"/>
    <property type="match status" value="1"/>
</dbReference>
<accession>A0A8J5R0P0</accession>
<dbReference type="EMBL" id="JAAOIC020000044">
    <property type="protein sequence ID" value="KAG8038302.1"/>
    <property type="molecule type" value="Genomic_DNA"/>
</dbReference>
<dbReference type="AlphaFoldDB" id="A0A8J5R0P0"/>
<keyword evidence="1" id="KW-0812">Transmembrane</keyword>
<organism evidence="3 4">
    <name type="scientific">Cotesia typhae</name>
    <dbReference type="NCBI Taxonomy" id="2053667"/>
    <lineage>
        <taxon>Eukaryota</taxon>
        <taxon>Metazoa</taxon>
        <taxon>Ecdysozoa</taxon>
        <taxon>Arthropoda</taxon>
        <taxon>Hexapoda</taxon>
        <taxon>Insecta</taxon>
        <taxon>Pterygota</taxon>
        <taxon>Neoptera</taxon>
        <taxon>Endopterygota</taxon>
        <taxon>Hymenoptera</taxon>
        <taxon>Apocrita</taxon>
        <taxon>Ichneumonoidea</taxon>
        <taxon>Braconidae</taxon>
        <taxon>Microgastrinae</taxon>
        <taxon>Cotesia</taxon>
    </lineage>
</organism>
<keyword evidence="1" id="KW-1133">Transmembrane helix</keyword>
<reference evidence="3" key="1">
    <citation type="submission" date="2020-03" db="EMBL/GenBank/DDBJ databases">
        <authorList>
            <person name="Chebbi M.A."/>
            <person name="Drezen J.M."/>
        </authorList>
    </citation>
    <scope>NUCLEOTIDE SEQUENCE</scope>
    <source>
        <tissue evidence="3">Whole body</tissue>
    </source>
</reference>
<sequence length="213" mass="24547">MDKKNEKREVPSALKKILDLDVYITNAFVKKVENFMPMKQLKMHYRTLEISAHTIPWLAGWLAFIWIISSEDLYQMQVNLFIGLLIDIVNVAIIKAATRRRRPSKNDDPFEMGPDKYSFPSGHASRVAFLTYFFINLWPVSIMFVPSLLAWSTAVCLSRVLLKRHYILDVLGGVCLGIFQGIFISLIYLERDTCISLISWLTDEKLEGGEFHV</sequence>
<evidence type="ECO:0000256" key="1">
    <source>
        <dbReference type="SAM" id="Phobius"/>
    </source>
</evidence>
<feature type="transmembrane region" description="Helical" evidence="1">
    <location>
        <begin position="74"/>
        <end position="94"/>
    </location>
</feature>
<feature type="domain" description="Phosphatidic acid phosphatase type 2/haloperoxidase" evidence="2">
    <location>
        <begin position="75"/>
        <end position="185"/>
    </location>
</feature>
<feature type="transmembrane region" description="Helical" evidence="1">
    <location>
        <begin position="166"/>
        <end position="189"/>
    </location>
</feature>
<dbReference type="GO" id="GO:0042392">
    <property type="term" value="F:sphingosine-1-phosphate phosphatase activity"/>
    <property type="evidence" value="ECO:0007669"/>
    <property type="project" value="TreeGrafter"/>
</dbReference>
<comment type="caution">
    <text evidence="3">The sequence shown here is derived from an EMBL/GenBank/DDBJ whole genome shotgun (WGS) entry which is preliminary data.</text>
</comment>
<name>A0A8J5R0P0_9HYME</name>
<evidence type="ECO:0000313" key="4">
    <source>
        <dbReference type="Proteomes" id="UP000729913"/>
    </source>
</evidence>
<keyword evidence="1" id="KW-0472">Membrane</keyword>
<dbReference type="Proteomes" id="UP000729913">
    <property type="component" value="Unassembled WGS sequence"/>
</dbReference>
<dbReference type="OrthoDB" id="10266771at2759"/>
<dbReference type="PANTHER" id="PTHR14969:SF13">
    <property type="entry name" value="AT30094P"/>
    <property type="match status" value="1"/>
</dbReference>